<dbReference type="EMBL" id="QXFW01004631">
    <property type="protein sequence ID" value="KAE8964940.1"/>
    <property type="molecule type" value="Genomic_DNA"/>
</dbReference>
<reference evidence="1 2" key="1">
    <citation type="submission" date="2018-09" db="EMBL/GenBank/DDBJ databases">
        <title>Genomic investigation of the strawberry pathogen Phytophthora fragariae indicates pathogenicity is determined by transcriptional variation in three key races.</title>
        <authorList>
            <person name="Adams T.M."/>
            <person name="Armitage A.D."/>
            <person name="Sobczyk M.K."/>
            <person name="Bates H.J."/>
            <person name="Dunwell J.M."/>
            <person name="Nellist C.F."/>
            <person name="Harrison R.J."/>
        </authorList>
    </citation>
    <scope>NUCLEOTIDE SEQUENCE [LARGE SCALE GENOMIC DNA]</scope>
    <source>
        <strain evidence="1 2">SCRP245</strain>
    </source>
</reference>
<gene>
    <name evidence="1" type="ORF">PF011_g28486</name>
</gene>
<sequence>MTAPTPFQARKVRMSTIDDAEQTPYADYSYAADTHIPIIESDLRPSIQPTNRRLFVTHNAHLRECLAEFLATVLAIAFGLGGIVRCPGSLYPGLPVHGKVKCKLT</sequence>
<comment type="caution">
    <text evidence="1">The sequence shown here is derived from an EMBL/GenBank/DDBJ whole genome shotgun (WGS) entry which is preliminary data.</text>
</comment>
<evidence type="ECO:0000313" key="2">
    <source>
        <dbReference type="Proteomes" id="UP000460718"/>
    </source>
</evidence>
<accession>A0A6A3H6M9</accession>
<evidence type="ECO:0000313" key="1">
    <source>
        <dbReference type="EMBL" id="KAE8964940.1"/>
    </source>
</evidence>
<organism evidence="1 2">
    <name type="scientific">Phytophthora fragariae</name>
    <dbReference type="NCBI Taxonomy" id="53985"/>
    <lineage>
        <taxon>Eukaryota</taxon>
        <taxon>Sar</taxon>
        <taxon>Stramenopiles</taxon>
        <taxon>Oomycota</taxon>
        <taxon>Peronosporomycetes</taxon>
        <taxon>Peronosporales</taxon>
        <taxon>Peronosporaceae</taxon>
        <taxon>Phytophthora</taxon>
    </lineage>
</organism>
<protein>
    <submittedName>
        <fullName evidence="1">Uncharacterized protein</fullName>
    </submittedName>
</protein>
<dbReference type="Proteomes" id="UP000460718">
    <property type="component" value="Unassembled WGS sequence"/>
</dbReference>
<name>A0A6A3H6M9_9STRA</name>
<proteinExistence type="predicted"/>
<dbReference type="AlphaFoldDB" id="A0A6A3H6M9"/>